<dbReference type="AlphaFoldDB" id="A0A1F5Z0G2"/>
<proteinExistence type="predicted"/>
<feature type="region of interest" description="Disordered" evidence="1">
    <location>
        <begin position="1"/>
        <end position="20"/>
    </location>
</feature>
<evidence type="ECO:0000313" key="2">
    <source>
        <dbReference type="EMBL" id="OGG05814.1"/>
    </source>
</evidence>
<dbReference type="InterPro" id="IPR016181">
    <property type="entry name" value="Acyl_CoA_acyltransferase"/>
</dbReference>
<gene>
    <name evidence="2" type="ORF">A2872_03020</name>
</gene>
<evidence type="ECO:0000256" key="1">
    <source>
        <dbReference type="SAM" id="MobiDB-lite"/>
    </source>
</evidence>
<dbReference type="EMBL" id="MFJG01000027">
    <property type="protein sequence ID" value="OGG05814.1"/>
    <property type="molecule type" value="Genomic_DNA"/>
</dbReference>
<protein>
    <submittedName>
        <fullName evidence="2">Uncharacterized protein</fullName>
    </submittedName>
</protein>
<organism evidence="2 3">
    <name type="scientific">Candidatus Gottesmanbacteria bacterium RIFCSPHIGHO2_01_FULL_42_12</name>
    <dbReference type="NCBI Taxonomy" id="1798377"/>
    <lineage>
        <taxon>Bacteria</taxon>
        <taxon>Candidatus Gottesmaniibacteriota</taxon>
    </lineage>
</organism>
<sequence length="226" mass="25884">MNPNIPFETNQTWNKDTAPTKNVPLTTEEIDKIFSDPPFSMSVGRFLRNCEEKGPVNIEIYHPHDNDNMNSLVLLAKTADDRVVGKCGTHITPDRDGNPGKVASFKKLHFRYIPLLMDHDVTLPEQTLNDDCQVNTWEVTPEFRDTGLGTLLFEMYILALRSQKVESIHIDDLRPISEIRLSKYQLESGKTYFVNNIPRIILKDDEKLRQLMSSKRPLPSSSTSLR</sequence>
<name>A0A1F5Z0G2_9BACT</name>
<comment type="caution">
    <text evidence="2">The sequence shown here is derived from an EMBL/GenBank/DDBJ whole genome shotgun (WGS) entry which is preliminary data.</text>
</comment>
<evidence type="ECO:0000313" key="3">
    <source>
        <dbReference type="Proteomes" id="UP000178681"/>
    </source>
</evidence>
<accession>A0A1F5Z0G2</accession>
<reference evidence="2 3" key="1">
    <citation type="journal article" date="2016" name="Nat. Commun.">
        <title>Thousands of microbial genomes shed light on interconnected biogeochemical processes in an aquifer system.</title>
        <authorList>
            <person name="Anantharaman K."/>
            <person name="Brown C.T."/>
            <person name="Hug L.A."/>
            <person name="Sharon I."/>
            <person name="Castelle C.J."/>
            <person name="Probst A.J."/>
            <person name="Thomas B.C."/>
            <person name="Singh A."/>
            <person name="Wilkins M.J."/>
            <person name="Karaoz U."/>
            <person name="Brodie E.L."/>
            <person name="Williams K.H."/>
            <person name="Hubbard S.S."/>
            <person name="Banfield J.F."/>
        </authorList>
    </citation>
    <scope>NUCLEOTIDE SEQUENCE [LARGE SCALE GENOMIC DNA]</scope>
</reference>
<dbReference type="Proteomes" id="UP000178681">
    <property type="component" value="Unassembled WGS sequence"/>
</dbReference>
<dbReference type="SUPFAM" id="SSF55729">
    <property type="entry name" value="Acyl-CoA N-acyltransferases (Nat)"/>
    <property type="match status" value="1"/>
</dbReference>